<organism evidence="1 2">
    <name type="scientific">Aspergillus fumigatus (strain CBS 144.89 / FGSC A1163 / CEA10)</name>
    <name type="common">Neosartorya fumigata</name>
    <dbReference type="NCBI Taxonomy" id="451804"/>
    <lineage>
        <taxon>Eukaryota</taxon>
        <taxon>Fungi</taxon>
        <taxon>Dikarya</taxon>
        <taxon>Ascomycota</taxon>
        <taxon>Pezizomycotina</taxon>
        <taxon>Eurotiomycetes</taxon>
        <taxon>Eurotiomycetidae</taxon>
        <taxon>Eurotiales</taxon>
        <taxon>Aspergillaceae</taxon>
        <taxon>Aspergillus</taxon>
        <taxon>Aspergillus subgen. Fumigati</taxon>
    </lineage>
</organism>
<accession>B0XYS9</accession>
<gene>
    <name evidence="1" type="ORF">AFUB_041960</name>
</gene>
<name>B0XYS9_ASPFC</name>
<protein>
    <submittedName>
        <fullName evidence="1">Uncharacterized protein</fullName>
    </submittedName>
</protein>
<reference evidence="1 2" key="1">
    <citation type="journal article" date="2008" name="PLoS Genet.">
        <title>Genomic islands in the pathogenic filamentous fungus Aspergillus fumigatus.</title>
        <authorList>
            <person name="Fedorova N.D."/>
            <person name="Khaldi N."/>
            <person name="Joardar V.S."/>
            <person name="Maiti R."/>
            <person name="Amedeo P."/>
            <person name="Anderson M.J."/>
            <person name="Crabtree J."/>
            <person name="Silva J.C."/>
            <person name="Badger J.H."/>
            <person name="Albarraq A."/>
            <person name="Angiuoli S."/>
            <person name="Bussey H."/>
            <person name="Bowyer P."/>
            <person name="Cotty P.J."/>
            <person name="Dyer P.S."/>
            <person name="Egan A."/>
            <person name="Galens K."/>
            <person name="Fraser-Liggett C.M."/>
            <person name="Haas B.J."/>
            <person name="Inman J.M."/>
            <person name="Kent R."/>
            <person name="Lemieux S."/>
            <person name="Malavazi I."/>
            <person name="Orvis J."/>
            <person name="Roemer T."/>
            <person name="Ronning C.M."/>
            <person name="Sundaram J.P."/>
            <person name="Sutton G."/>
            <person name="Turner G."/>
            <person name="Venter J.C."/>
            <person name="White O.R."/>
            <person name="Whitty B.R."/>
            <person name="Youngman P."/>
            <person name="Wolfe K.H."/>
            <person name="Goldman G.H."/>
            <person name="Wortman J.R."/>
            <person name="Jiang B."/>
            <person name="Denning D.W."/>
            <person name="Nierman W.C."/>
        </authorList>
    </citation>
    <scope>NUCLEOTIDE SEQUENCE [LARGE SCALE GENOMIC DNA]</scope>
    <source>
        <strain evidence="2">CBS 144.89 / FGSC A1163 / CEA10</strain>
    </source>
</reference>
<dbReference type="HOGENOM" id="CLU_2385736_0_0_1"/>
<dbReference type="Proteomes" id="UP000001699">
    <property type="component" value="Unassembled WGS sequence"/>
</dbReference>
<evidence type="ECO:0000313" key="2">
    <source>
        <dbReference type="Proteomes" id="UP000001699"/>
    </source>
</evidence>
<keyword evidence="2" id="KW-1185">Reference proteome</keyword>
<dbReference type="VEuPathDB" id="FungiDB:AFUB_041960"/>
<evidence type="ECO:0000313" key="1">
    <source>
        <dbReference type="EMBL" id="EDP53025.1"/>
    </source>
</evidence>
<sequence>MTGVSSSRPGRGRETLLETLVLKEDLEGLLAGVLEGPKTRSEILASNRALSNCGDSRLGFPKNTLNQIGISLDSMLYTDKPVEEFRVCVDPFSA</sequence>
<proteinExistence type="predicted"/>
<dbReference type="EMBL" id="DS499596">
    <property type="protein sequence ID" value="EDP53025.1"/>
    <property type="molecule type" value="Genomic_DNA"/>
</dbReference>
<dbReference type="AlphaFoldDB" id="B0XYS9"/>